<proteinExistence type="predicted"/>
<accession>A0AAX4JF73</accession>
<reference evidence="1" key="1">
    <citation type="journal article" date="2024" name="BMC Genomics">
        <title>Functional annotation of a divergent genome using sequence and structure-based similarity.</title>
        <authorList>
            <person name="Svedberg D."/>
            <person name="Winiger R.R."/>
            <person name="Berg A."/>
            <person name="Sharma H."/>
            <person name="Tellgren-Roth C."/>
            <person name="Debrunner-Vossbrinck B.A."/>
            <person name="Vossbrinck C.R."/>
            <person name="Barandun J."/>
        </authorList>
    </citation>
    <scope>NUCLEOTIDE SEQUENCE</scope>
    <source>
        <strain evidence="1">Illinois isolate</strain>
    </source>
</reference>
<evidence type="ECO:0000313" key="1">
    <source>
        <dbReference type="EMBL" id="WUR04616.1"/>
    </source>
</evidence>
<dbReference type="GeneID" id="90542447"/>
<name>A0AAX4JF73_9MICR</name>
<dbReference type="Proteomes" id="UP001334084">
    <property type="component" value="Chromosome 9"/>
</dbReference>
<dbReference type="EMBL" id="CP142734">
    <property type="protein sequence ID" value="WUR04616.1"/>
    <property type="molecule type" value="Genomic_DNA"/>
</dbReference>
<dbReference type="KEGG" id="vnx:VNE69_09168"/>
<sequence length="296" mass="36108">MLQYFLLVFGTSLGNSENEILRLWGSQTKDELENLHEKNNEQHKVISNSFKKRYSPYKIKTEISSKISPEENPRKNMKSLRRYVNKIKQYNHELNVQNRKFDTYGHRLIRFYELLREWEDENLVTKSHPIEIELSEEQRNSYRKKDKFCCEWSLVFMSILQDYLPRCKDKIRKSSMEDENKQLVIFTINSIERAMEYYKKLNRKNIRYKTRYYEKIFYGNLISERLPYLFDHFDLGGMFIEVYELIIEQFEKNGDKDDDTIITLRDMAEKITRLIKYAREYLEKTEEKLNLLENQK</sequence>
<dbReference type="AlphaFoldDB" id="A0AAX4JF73"/>
<protein>
    <submittedName>
        <fullName evidence="1">Uncharacterized protein</fullName>
    </submittedName>
</protein>
<dbReference type="RefSeq" id="XP_065330761.1">
    <property type="nucleotide sequence ID" value="XM_065474689.1"/>
</dbReference>
<organism evidence="1 2">
    <name type="scientific">Vairimorpha necatrix</name>
    <dbReference type="NCBI Taxonomy" id="6039"/>
    <lineage>
        <taxon>Eukaryota</taxon>
        <taxon>Fungi</taxon>
        <taxon>Fungi incertae sedis</taxon>
        <taxon>Microsporidia</taxon>
        <taxon>Nosematidae</taxon>
        <taxon>Vairimorpha</taxon>
    </lineage>
</organism>
<keyword evidence="2" id="KW-1185">Reference proteome</keyword>
<evidence type="ECO:0000313" key="2">
    <source>
        <dbReference type="Proteomes" id="UP001334084"/>
    </source>
</evidence>
<gene>
    <name evidence="1" type="ORF">VNE69_09168</name>
</gene>